<feature type="compositionally biased region" description="Basic and acidic residues" evidence="10">
    <location>
        <begin position="389"/>
        <end position="409"/>
    </location>
</feature>
<keyword evidence="5 11" id="KW-0732">Signal</keyword>
<feature type="region of interest" description="Disordered" evidence="10">
    <location>
        <begin position="388"/>
        <end position="409"/>
    </location>
</feature>
<evidence type="ECO:0000313" key="14">
    <source>
        <dbReference type="EMBL" id="APD73020.1"/>
    </source>
</evidence>
<dbReference type="InterPro" id="IPR019609">
    <property type="entry name" value="Variant_surf_glycoprt_trypan_C"/>
</dbReference>
<dbReference type="EMBL" id="KX699064">
    <property type="protein sequence ID" value="APD73020.1"/>
    <property type="molecule type" value="Genomic_DNA"/>
</dbReference>
<dbReference type="VEuPathDB" id="TriTrypDB:Tbg972.9.570"/>
<name>A0A1J0R5B5_9TRYP</name>
<dbReference type="VEuPathDB" id="TriTrypDB:Tb1125.11.19010"/>
<protein>
    <submittedName>
        <fullName evidence="14">Variant surface glycoprotein 1125.171</fullName>
    </submittedName>
</protein>
<dbReference type="Pfam" id="PF13206">
    <property type="entry name" value="VSG_B"/>
    <property type="match status" value="1"/>
</dbReference>
<accession>A0A1J0R5B5</accession>
<evidence type="ECO:0000256" key="7">
    <source>
        <dbReference type="ARBA" id="ARBA00023180"/>
    </source>
</evidence>
<evidence type="ECO:0000259" key="12">
    <source>
        <dbReference type="Pfam" id="PF10659"/>
    </source>
</evidence>
<dbReference type="AlphaFoldDB" id="A0A1J0R5B5"/>
<keyword evidence="7" id="KW-0325">Glycoprotein</keyword>
<keyword evidence="6" id="KW-0472">Membrane</keyword>
<evidence type="ECO:0000256" key="8">
    <source>
        <dbReference type="ARBA" id="ARBA00023288"/>
    </source>
</evidence>
<evidence type="ECO:0000256" key="5">
    <source>
        <dbReference type="ARBA" id="ARBA00022729"/>
    </source>
</evidence>
<keyword evidence="9" id="KW-0175">Coiled coil</keyword>
<evidence type="ECO:0000256" key="1">
    <source>
        <dbReference type="ARBA" id="ARBA00002523"/>
    </source>
</evidence>
<feature type="region of interest" description="Disordered" evidence="10">
    <location>
        <begin position="187"/>
        <end position="206"/>
    </location>
</feature>
<feature type="coiled-coil region" evidence="9">
    <location>
        <begin position="340"/>
        <end position="373"/>
    </location>
</feature>
<evidence type="ECO:0000256" key="6">
    <source>
        <dbReference type="ARBA" id="ARBA00023136"/>
    </source>
</evidence>
<keyword evidence="4" id="KW-0336">GPI-anchor</keyword>
<evidence type="ECO:0000259" key="13">
    <source>
        <dbReference type="Pfam" id="PF13206"/>
    </source>
</evidence>
<feature type="chain" id="PRO_5013108381" evidence="11">
    <location>
        <begin position="26"/>
        <end position="517"/>
    </location>
</feature>
<dbReference type="GO" id="GO:0098552">
    <property type="term" value="C:side of membrane"/>
    <property type="evidence" value="ECO:0007669"/>
    <property type="project" value="UniProtKB-KW"/>
</dbReference>
<dbReference type="VEuPathDB" id="TriTrypDB:Tb11.v5.0118"/>
<feature type="domain" description="Trypanosome variant surface glycoprotein B-type N-terminal" evidence="13">
    <location>
        <begin position="16"/>
        <end position="367"/>
    </location>
</feature>
<comment type="function">
    <text evidence="1">VSG forms a coat on the surface of the parasite. The trypanosome evades the immune response of the host by expressing a series of antigenically distinct VSGs from an estimated 1000 VSG genes.</text>
</comment>
<comment type="subcellular location">
    <subcellularLocation>
        <location evidence="2">Cell membrane</location>
        <topology evidence="2">Lipid-anchor</topology>
        <topology evidence="2">GPI-anchor</topology>
    </subcellularLocation>
</comment>
<evidence type="ECO:0000256" key="11">
    <source>
        <dbReference type="SAM" id="SignalP"/>
    </source>
</evidence>
<reference evidence="14" key="1">
    <citation type="submission" date="2016-08" db="EMBL/GenBank/DDBJ databases">
        <title>VSG repertoire of Trypanosoma brucei EATRO 1125.</title>
        <authorList>
            <person name="Cross G.A."/>
        </authorList>
    </citation>
    <scope>NUCLEOTIDE SEQUENCE</scope>
    <source>
        <strain evidence="14">EATRO 1125</strain>
    </source>
</reference>
<evidence type="ECO:0000256" key="9">
    <source>
        <dbReference type="SAM" id="Coils"/>
    </source>
</evidence>
<keyword evidence="3" id="KW-1003">Cell membrane</keyword>
<evidence type="ECO:0000256" key="4">
    <source>
        <dbReference type="ARBA" id="ARBA00022622"/>
    </source>
</evidence>
<evidence type="ECO:0000256" key="10">
    <source>
        <dbReference type="SAM" id="MobiDB-lite"/>
    </source>
</evidence>
<evidence type="ECO:0000256" key="2">
    <source>
        <dbReference type="ARBA" id="ARBA00004609"/>
    </source>
</evidence>
<proteinExistence type="predicted"/>
<evidence type="ECO:0000256" key="3">
    <source>
        <dbReference type="ARBA" id="ARBA00022475"/>
    </source>
</evidence>
<keyword evidence="8" id="KW-0449">Lipoprotein</keyword>
<organism evidence="14">
    <name type="scientific">Trypanosoma brucei</name>
    <dbReference type="NCBI Taxonomy" id="5691"/>
    <lineage>
        <taxon>Eukaryota</taxon>
        <taxon>Discoba</taxon>
        <taxon>Euglenozoa</taxon>
        <taxon>Kinetoplastea</taxon>
        <taxon>Metakinetoplastina</taxon>
        <taxon>Trypanosomatida</taxon>
        <taxon>Trypanosomatidae</taxon>
        <taxon>Trypanosoma</taxon>
    </lineage>
</organism>
<feature type="domain" description="Trypanosome variant surface glycoprotein C-terminal" evidence="12">
    <location>
        <begin position="413"/>
        <end position="516"/>
    </location>
</feature>
<dbReference type="InterPro" id="IPR025932">
    <property type="entry name" value="Trypano_VSG_B_N_dom"/>
</dbReference>
<dbReference type="Pfam" id="PF10659">
    <property type="entry name" value="Trypan_glycop_C"/>
    <property type="match status" value="1"/>
</dbReference>
<dbReference type="VEuPathDB" id="TriTrypDB:Tb427_000596400"/>
<dbReference type="GO" id="GO:0005886">
    <property type="term" value="C:plasma membrane"/>
    <property type="evidence" value="ECO:0007669"/>
    <property type="project" value="UniProtKB-SubCell"/>
</dbReference>
<sequence>MLTYSLQNRILLSLSVALAAALSEANVGNGHNEAAFEAACSLYQLATGELPADAATTEPTNELQALEAINMSLSEDSWKKLFIKAGYEPQTFDEAEKAGLKPPAELKAEWNKFTAAALALKPSPENPLNKATINVEALNPVFKKIAQKELQRVIARVTGLQALLQPIPATDKNSELQKRLNLAAFGNPEGRGEFDKSSPSNADYKSAGKCKTAGTVDDKEALGYMLLCLCLGETAASPTKVCNKEHTNNLGWNEANTDLAAEFKKVELLCKGGKKTKITATAIDATLARLHATIKIVSNVGVLGTTVTGDCTSESASGICVKYADKITHEKDDFLTLTFAKEMKAVATALKTRAEAEKENKRTTKLIQSELEAAWLITNTTLALQQSDTLRHDTNKAQPEKSSLENETKKKQCEKIEKAENCKNNENCKWEGPDEKDGKHCKLNTTAIEQQATKAEKDGATGGAASTGCARHGTDKAKCEADKSCKWESETCKDSSFLVNKKFALSVFSAAFMALLF</sequence>
<feature type="signal peptide" evidence="11">
    <location>
        <begin position="1"/>
        <end position="25"/>
    </location>
</feature>